<dbReference type="Proteomes" id="UP001589896">
    <property type="component" value="Unassembled WGS sequence"/>
</dbReference>
<sequence length="278" mass="29104">MRTARGWTVVVGVVTAAVLSTAGVSAASAAPSPSVASAAANPAAKSRTLLGNDVSWPQCGTALPRNQAFAIVGLNGGLANNTNPCFATQLAWAAKSTGGTGQPRVALYVNTANPGHAGSWWPTSNVYGGRMIWNPYGTCAGAEDRACAYMYGFAKAYDNVHHRGVKYPSAYLWWLDVETINTWSSDKVANAASLEGMTAYYTSIGARVGLYSTGYQWSLIVGQVSPTSNLRGLPSWLAGANGVPGAKGMCSWPPLTPGGKVTMTQFVANDLDYDYSCI</sequence>
<name>A0ABV6RSQ9_9GAMM</name>
<evidence type="ECO:0000256" key="1">
    <source>
        <dbReference type="SAM" id="SignalP"/>
    </source>
</evidence>
<protein>
    <recommendedName>
        <fullName evidence="4">DUF1906 domain-containing protein</fullName>
    </recommendedName>
</protein>
<keyword evidence="3" id="KW-1185">Reference proteome</keyword>
<dbReference type="InterPro" id="IPR017853">
    <property type="entry name" value="GH"/>
</dbReference>
<evidence type="ECO:0000313" key="2">
    <source>
        <dbReference type="EMBL" id="MFC0680020.1"/>
    </source>
</evidence>
<dbReference type="RefSeq" id="WP_386671382.1">
    <property type="nucleotide sequence ID" value="NZ_JBHLTG010000005.1"/>
</dbReference>
<dbReference type="Gene3D" id="3.20.20.80">
    <property type="entry name" value="Glycosidases"/>
    <property type="match status" value="1"/>
</dbReference>
<evidence type="ECO:0000313" key="3">
    <source>
        <dbReference type="Proteomes" id="UP001589896"/>
    </source>
</evidence>
<evidence type="ECO:0008006" key="4">
    <source>
        <dbReference type="Google" id="ProtNLM"/>
    </source>
</evidence>
<gene>
    <name evidence="2" type="ORF">ACFFGH_19470</name>
</gene>
<proteinExistence type="predicted"/>
<keyword evidence="1" id="KW-0732">Signal</keyword>
<dbReference type="EMBL" id="JBHLTG010000005">
    <property type="protein sequence ID" value="MFC0680020.1"/>
    <property type="molecule type" value="Genomic_DNA"/>
</dbReference>
<comment type="caution">
    <text evidence="2">The sequence shown here is derived from an EMBL/GenBank/DDBJ whole genome shotgun (WGS) entry which is preliminary data.</text>
</comment>
<organism evidence="2 3">
    <name type="scientific">Lysobacter korlensis</name>
    <dbReference type="NCBI Taxonomy" id="553636"/>
    <lineage>
        <taxon>Bacteria</taxon>
        <taxon>Pseudomonadati</taxon>
        <taxon>Pseudomonadota</taxon>
        <taxon>Gammaproteobacteria</taxon>
        <taxon>Lysobacterales</taxon>
        <taxon>Lysobacteraceae</taxon>
        <taxon>Lysobacter</taxon>
    </lineage>
</organism>
<feature type="chain" id="PRO_5047184453" description="DUF1906 domain-containing protein" evidence="1">
    <location>
        <begin position="30"/>
        <end position="278"/>
    </location>
</feature>
<feature type="signal peptide" evidence="1">
    <location>
        <begin position="1"/>
        <end position="29"/>
    </location>
</feature>
<accession>A0ABV6RSQ9</accession>
<dbReference type="SUPFAM" id="SSF51445">
    <property type="entry name" value="(Trans)glycosidases"/>
    <property type="match status" value="1"/>
</dbReference>
<reference evidence="2 3" key="1">
    <citation type="submission" date="2024-09" db="EMBL/GenBank/DDBJ databases">
        <authorList>
            <person name="Sun Q."/>
            <person name="Mori K."/>
        </authorList>
    </citation>
    <scope>NUCLEOTIDE SEQUENCE [LARGE SCALE GENOMIC DNA]</scope>
    <source>
        <strain evidence="2 3">KCTC 23076</strain>
    </source>
</reference>